<evidence type="ECO:0000313" key="1">
    <source>
        <dbReference type="EMBL" id="MEV0968142.1"/>
    </source>
</evidence>
<evidence type="ECO:0008006" key="3">
    <source>
        <dbReference type="Google" id="ProtNLM"/>
    </source>
</evidence>
<dbReference type="Gene3D" id="3.40.1000.10">
    <property type="entry name" value="Mog1/PsbP, alpha/beta/alpha sandwich"/>
    <property type="match status" value="1"/>
</dbReference>
<accession>A0ABV3G9X0</accession>
<comment type="caution">
    <text evidence="1">The sequence shown here is derived from an EMBL/GenBank/DDBJ whole genome shotgun (WGS) entry which is preliminary data.</text>
</comment>
<organism evidence="1 2">
    <name type="scientific">Microtetraspora glauca</name>
    <dbReference type="NCBI Taxonomy" id="1996"/>
    <lineage>
        <taxon>Bacteria</taxon>
        <taxon>Bacillati</taxon>
        <taxon>Actinomycetota</taxon>
        <taxon>Actinomycetes</taxon>
        <taxon>Streptosporangiales</taxon>
        <taxon>Streptosporangiaceae</taxon>
        <taxon>Microtetraspora</taxon>
    </lineage>
</organism>
<reference evidence="1 2" key="1">
    <citation type="submission" date="2024-06" db="EMBL/GenBank/DDBJ databases">
        <title>The Natural Products Discovery Center: Release of the First 8490 Sequenced Strains for Exploring Actinobacteria Biosynthetic Diversity.</title>
        <authorList>
            <person name="Kalkreuter E."/>
            <person name="Kautsar S.A."/>
            <person name="Yang D."/>
            <person name="Bader C.D."/>
            <person name="Teijaro C.N."/>
            <person name="Fluegel L."/>
            <person name="Davis C.M."/>
            <person name="Simpson J.R."/>
            <person name="Lauterbach L."/>
            <person name="Steele A.D."/>
            <person name="Gui C."/>
            <person name="Meng S."/>
            <person name="Li G."/>
            <person name="Viehrig K."/>
            <person name="Ye F."/>
            <person name="Su P."/>
            <person name="Kiefer A.F."/>
            <person name="Nichols A."/>
            <person name="Cepeda A.J."/>
            <person name="Yan W."/>
            <person name="Fan B."/>
            <person name="Jiang Y."/>
            <person name="Adhikari A."/>
            <person name="Zheng C.-J."/>
            <person name="Schuster L."/>
            <person name="Cowan T.M."/>
            <person name="Smanski M.J."/>
            <person name="Chevrette M.G."/>
            <person name="De Carvalho L.P.S."/>
            <person name="Shen B."/>
        </authorList>
    </citation>
    <scope>NUCLEOTIDE SEQUENCE [LARGE SCALE GENOMIC DNA]</scope>
    <source>
        <strain evidence="1 2">NPDC050100</strain>
    </source>
</reference>
<keyword evidence="2" id="KW-1185">Reference proteome</keyword>
<dbReference type="RefSeq" id="WP_061255476.1">
    <property type="nucleotide sequence ID" value="NZ_JBFALK010000002.1"/>
</dbReference>
<proteinExistence type="predicted"/>
<protein>
    <recommendedName>
        <fullName evidence="3">Lipoprotein</fullName>
    </recommendedName>
</protein>
<dbReference type="EMBL" id="JBFALK010000002">
    <property type="protein sequence ID" value="MEV0968142.1"/>
    <property type="molecule type" value="Genomic_DNA"/>
</dbReference>
<name>A0ABV3G9X0_MICGL</name>
<evidence type="ECO:0000313" key="2">
    <source>
        <dbReference type="Proteomes" id="UP001551675"/>
    </source>
</evidence>
<dbReference type="Proteomes" id="UP001551675">
    <property type="component" value="Unassembled WGS sequence"/>
</dbReference>
<sequence>MVAVTTASALLTGLSGCAGSQFTYVRDDDGATYFKVPSEWRKVDQASLDNKVFGDLQSETARLQKQLTWTVGFDAHSRPSADHLLVPGSLVEDQPFVMAKVQTLTPSQRNEVSLNVLRNSSGLPVALSTEARQQLESSSASPFKDFELLTDQVLPVKDGVRGIRAIFNYRLLGGPVQTFDETAYLSADGTHVSTLLIRCTAACYRKRTKEIDQVAQSFKVKRLTS</sequence>
<gene>
    <name evidence="1" type="ORF">AB0I59_05870</name>
</gene>